<dbReference type="EMBL" id="LAZR01000970">
    <property type="protein sequence ID" value="KKN53468.1"/>
    <property type="molecule type" value="Genomic_DNA"/>
</dbReference>
<keyword evidence="1" id="KW-1133">Transmembrane helix</keyword>
<feature type="transmembrane region" description="Helical" evidence="1">
    <location>
        <begin position="75"/>
        <end position="95"/>
    </location>
</feature>
<dbReference type="AlphaFoldDB" id="A0A0F9UIR8"/>
<feature type="transmembrane region" description="Helical" evidence="1">
    <location>
        <begin position="20"/>
        <end position="36"/>
    </location>
</feature>
<comment type="caution">
    <text evidence="2">The sequence shown here is derived from an EMBL/GenBank/DDBJ whole genome shotgun (WGS) entry which is preliminary data.</text>
</comment>
<keyword evidence="1" id="KW-0472">Membrane</keyword>
<feature type="transmembrane region" description="Helical" evidence="1">
    <location>
        <begin position="107"/>
        <end position="125"/>
    </location>
</feature>
<reference evidence="2" key="1">
    <citation type="journal article" date="2015" name="Nature">
        <title>Complex archaea that bridge the gap between prokaryotes and eukaryotes.</title>
        <authorList>
            <person name="Spang A."/>
            <person name="Saw J.H."/>
            <person name="Jorgensen S.L."/>
            <person name="Zaremba-Niedzwiedzka K."/>
            <person name="Martijn J."/>
            <person name="Lind A.E."/>
            <person name="van Eijk R."/>
            <person name="Schleper C."/>
            <person name="Guy L."/>
            <person name="Ettema T.J."/>
        </authorList>
    </citation>
    <scope>NUCLEOTIDE SEQUENCE</scope>
</reference>
<feature type="transmembrane region" description="Helical" evidence="1">
    <location>
        <begin position="151"/>
        <end position="172"/>
    </location>
</feature>
<protein>
    <submittedName>
        <fullName evidence="2">Uncharacterized protein</fullName>
    </submittedName>
</protein>
<name>A0A0F9UIR8_9ZZZZ</name>
<organism evidence="2">
    <name type="scientific">marine sediment metagenome</name>
    <dbReference type="NCBI Taxonomy" id="412755"/>
    <lineage>
        <taxon>unclassified sequences</taxon>
        <taxon>metagenomes</taxon>
        <taxon>ecological metagenomes</taxon>
    </lineage>
</organism>
<evidence type="ECO:0000256" key="1">
    <source>
        <dbReference type="SAM" id="Phobius"/>
    </source>
</evidence>
<proteinExistence type="predicted"/>
<keyword evidence="1" id="KW-0812">Transmembrane</keyword>
<gene>
    <name evidence="2" type="ORF">LCGC14_0602160</name>
</gene>
<evidence type="ECO:0000313" key="2">
    <source>
        <dbReference type="EMBL" id="KKN53468.1"/>
    </source>
</evidence>
<sequence length="204" mass="24285">MKIDTKQEDHFFFDAGRQGKIFLAFLLVFFVFFGIISEVWKRNIREELIWIVATFPFIDEWFFTQVLGLSALQNWNFIGIIPILILFFTCFILTYKEDIYLYGIKHSLWLVPFILGCSVFWYYYIHYWRPSEGATWTPISPFLLLFGSWQGWLNILILFSINLFGALAGWQVKELVRIYIKKEEALLMKRLDSEEEKGIESKIS</sequence>
<accession>A0A0F9UIR8</accession>